<keyword evidence="1" id="KW-0547">Nucleotide-binding</keyword>
<protein>
    <recommendedName>
        <fullName evidence="5">Per a allergen</fullName>
    </recommendedName>
</protein>
<keyword evidence="2" id="KW-0342">GTP-binding</keyword>
<organism evidence="3 4">
    <name type="scientific">Periplaneta americana</name>
    <name type="common">American cockroach</name>
    <name type="synonym">Blatta americana</name>
    <dbReference type="NCBI Taxonomy" id="6978"/>
    <lineage>
        <taxon>Eukaryota</taxon>
        <taxon>Metazoa</taxon>
        <taxon>Ecdysozoa</taxon>
        <taxon>Arthropoda</taxon>
        <taxon>Hexapoda</taxon>
        <taxon>Insecta</taxon>
        <taxon>Pterygota</taxon>
        <taxon>Neoptera</taxon>
        <taxon>Polyneoptera</taxon>
        <taxon>Dictyoptera</taxon>
        <taxon>Blattodea</taxon>
        <taxon>Blattoidea</taxon>
        <taxon>Blattidae</taxon>
        <taxon>Blattinae</taxon>
        <taxon>Periplaneta</taxon>
    </lineage>
</organism>
<dbReference type="Proteomes" id="UP001148838">
    <property type="component" value="Unassembled WGS sequence"/>
</dbReference>
<sequence length="76" mass="8078">MLVQHGVQVEDRGGDIQAVPVSALAGTNLETLTEAIALQAELMNLKGDPSGLVEGVVVESKTDPRRGYEHLVVQLN</sequence>
<gene>
    <name evidence="3" type="ORF">ANN_23702</name>
</gene>
<reference evidence="3 4" key="1">
    <citation type="journal article" date="2022" name="Allergy">
        <title>Genome assembly and annotation of Periplaneta americana reveal a comprehensive cockroach allergen profile.</title>
        <authorList>
            <person name="Wang L."/>
            <person name="Xiong Q."/>
            <person name="Saelim N."/>
            <person name="Wang L."/>
            <person name="Nong W."/>
            <person name="Wan A.T."/>
            <person name="Shi M."/>
            <person name="Liu X."/>
            <person name="Cao Q."/>
            <person name="Hui J.H.L."/>
            <person name="Sookrung N."/>
            <person name="Leung T.F."/>
            <person name="Tungtrongchitr A."/>
            <person name="Tsui S.K.W."/>
        </authorList>
    </citation>
    <scope>NUCLEOTIDE SEQUENCE [LARGE SCALE GENOMIC DNA]</scope>
    <source>
        <strain evidence="3">PWHHKU_190912</strain>
    </source>
</reference>
<evidence type="ECO:0000313" key="4">
    <source>
        <dbReference type="Proteomes" id="UP001148838"/>
    </source>
</evidence>
<dbReference type="PANTHER" id="PTHR43381">
    <property type="entry name" value="TRANSLATION INITIATION FACTOR IF-2-RELATED"/>
    <property type="match status" value="1"/>
</dbReference>
<dbReference type="InterPro" id="IPR015760">
    <property type="entry name" value="TIF_IF2"/>
</dbReference>
<keyword evidence="4" id="KW-1185">Reference proteome</keyword>
<evidence type="ECO:0000256" key="1">
    <source>
        <dbReference type="ARBA" id="ARBA00022741"/>
    </source>
</evidence>
<accession>A0ABQ8SN24</accession>
<evidence type="ECO:0000256" key="2">
    <source>
        <dbReference type="ARBA" id="ARBA00023134"/>
    </source>
</evidence>
<evidence type="ECO:0008006" key="5">
    <source>
        <dbReference type="Google" id="ProtNLM"/>
    </source>
</evidence>
<proteinExistence type="predicted"/>
<dbReference type="EMBL" id="JAJSOF020000025">
    <property type="protein sequence ID" value="KAJ4435126.1"/>
    <property type="molecule type" value="Genomic_DNA"/>
</dbReference>
<name>A0ABQ8SN24_PERAM</name>
<comment type="caution">
    <text evidence="3">The sequence shown here is derived from an EMBL/GenBank/DDBJ whole genome shotgun (WGS) entry which is preliminary data.</text>
</comment>
<dbReference type="PANTHER" id="PTHR43381:SF20">
    <property type="entry name" value="TRANSLATION INITIATION FACTOR IF-2, MITOCHONDRIAL"/>
    <property type="match status" value="1"/>
</dbReference>
<evidence type="ECO:0000313" key="3">
    <source>
        <dbReference type="EMBL" id="KAJ4435126.1"/>
    </source>
</evidence>